<dbReference type="RefSeq" id="WP_266241810.1">
    <property type="nucleotide sequence ID" value="NZ_JAMXWF010000048.1"/>
</dbReference>
<feature type="signal peptide" evidence="1">
    <location>
        <begin position="1"/>
        <end position="33"/>
    </location>
</feature>
<dbReference type="EMBL" id="JAPKHW010000048">
    <property type="protein sequence ID" value="MCX4151036.1"/>
    <property type="molecule type" value="Genomic_DNA"/>
</dbReference>
<comment type="caution">
    <text evidence="4">The sequence shown here is derived from an EMBL/GenBank/DDBJ whole genome shotgun (WGS) entry which is preliminary data.</text>
</comment>
<feature type="domain" description="TraK C-terminal" evidence="2">
    <location>
        <begin position="236"/>
        <end position="327"/>
    </location>
</feature>
<dbReference type="InterPro" id="IPR055397">
    <property type="entry name" value="TraK_C"/>
</dbReference>
<proteinExistence type="predicted"/>
<dbReference type="Pfam" id="PF23536">
    <property type="entry name" value="TraK_C"/>
    <property type="match status" value="1"/>
</dbReference>
<gene>
    <name evidence="4" type="ORF">NIE36_37635</name>
    <name evidence="3" type="ORF">OSB80_37725</name>
</gene>
<dbReference type="AlphaFoldDB" id="A0AAP5EZC8"/>
<evidence type="ECO:0000259" key="2">
    <source>
        <dbReference type="Pfam" id="PF23536"/>
    </source>
</evidence>
<accession>A0AAP5EZC8</accession>
<dbReference type="Proteomes" id="UP001209412">
    <property type="component" value="Unassembled WGS sequence"/>
</dbReference>
<evidence type="ECO:0000313" key="5">
    <source>
        <dbReference type="Proteomes" id="UP001209412"/>
    </source>
</evidence>
<name>A0AAP5EZC8_9BURK</name>
<sequence length="335" mass="35556">MKRTSLNYLRALVVGVLSPVAAVGIAASPSAPAQTSASMQTVAPAAVSFGTGESAGTSSTSGHQTARAKSEVVHRSAGAKPYDPLALNPTIAVKDTPAKEIDLPGVMKVEGQSVGALDPTRAHPIPMTDGGVVTIYMSVNAPNRIELPFKNPHTIHRDTLQVDKSTGQNIYVYWKSLPATEETLYIEPPGGGPVLGLDIKPKEVPAQTYIVTDDSGIVAGKEKSKNRSDDYIGHVQDLMESVALGHAPDGYASVDIALPPIVMDGLAVMVAKRYSSREGDLYVYGVRNPSQSRAVLNEQEFDGANVLAVSIFPKPVLLPGEQTRVIVLARKREEQ</sequence>
<evidence type="ECO:0000313" key="6">
    <source>
        <dbReference type="Proteomes" id="UP001242288"/>
    </source>
</evidence>
<protein>
    <submittedName>
        <fullName evidence="4">Type-F conjugative transfer system secretin TraK</fullName>
    </submittedName>
</protein>
<dbReference type="Proteomes" id="UP001242288">
    <property type="component" value="Unassembled WGS sequence"/>
</dbReference>
<evidence type="ECO:0000313" key="3">
    <source>
        <dbReference type="EMBL" id="MCX4151036.1"/>
    </source>
</evidence>
<keyword evidence="1" id="KW-0732">Signal</keyword>
<organism evidence="4 6">
    <name type="scientific">Paraburkholderia madseniana</name>
    <dbReference type="NCBI Taxonomy" id="2599607"/>
    <lineage>
        <taxon>Bacteria</taxon>
        <taxon>Pseudomonadati</taxon>
        <taxon>Pseudomonadota</taxon>
        <taxon>Betaproteobacteria</taxon>
        <taxon>Burkholderiales</taxon>
        <taxon>Burkholderiaceae</taxon>
        <taxon>Paraburkholderia</taxon>
    </lineage>
</organism>
<evidence type="ECO:0000256" key="1">
    <source>
        <dbReference type="SAM" id="SignalP"/>
    </source>
</evidence>
<keyword evidence="5" id="KW-1185">Reference proteome</keyword>
<evidence type="ECO:0000313" key="4">
    <source>
        <dbReference type="EMBL" id="MDQ6412850.1"/>
    </source>
</evidence>
<reference evidence="4" key="1">
    <citation type="submission" date="2022-06" db="EMBL/GenBank/DDBJ databases">
        <title>PHB producers.</title>
        <authorList>
            <person name="Besaury L."/>
        </authorList>
    </citation>
    <scope>NUCLEOTIDE SEQUENCE</scope>
    <source>
        <strain evidence="4 5">SEWS6</strain>
    </source>
</reference>
<feature type="chain" id="PRO_5042841564" evidence="1">
    <location>
        <begin position="34"/>
        <end position="335"/>
    </location>
</feature>
<dbReference type="EMBL" id="JAMXWF010000048">
    <property type="protein sequence ID" value="MDQ6412850.1"/>
    <property type="molecule type" value="Genomic_DNA"/>
</dbReference>